<dbReference type="Proteomes" id="UP001597280">
    <property type="component" value="Unassembled WGS sequence"/>
</dbReference>
<dbReference type="SUPFAM" id="SSF53335">
    <property type="entry name" value="S-adenosyl-L-methionine-dependent methyltransferases"/>
    <property type="match status" value="1"/>
</dbReference>
<dbReference type="Gene3D" id="3.40.50.150">
    <property type="entry name" value="Vaccinia Virus protein VP39"/>
    <property type="match status" value="1"/>
</dbReference>
<keyword evidence="1" id="KW-0620">Polyamine biosynthesis</keyword>
<protein>
    <submittedName>
        <fullName evidence="3">Spermidine synthase</fullName>
    </submittedName>
</protein>
<name>A0ABW4PS97_9MICO</name>
<sequence>MGRTHPVTGPPDDDLPRTPDGPARPRTVHLSESGLPAVVERSDWDEGWVLRIGGIEQSHVDLADPSRISHEYLRRIAAAVDTVRPRGEPLTIAHLGGGALTLVRYVQATRPDSEQLVVELERELVSFVVGALPLPAGTRLEVVVGDARDRLREMPGRLFDVVVLDVFSGEASPPHLAAEEFYVEALEHLEVDGLLLVNVGDDAGQHFIAAQAAALEAASVSLGLPGVWMLTAAALVERGDFGNYVLLAGGALAAADIDEQSQRWWAAGPHPAAVLDPEETARFVWRRGR</sequence>
<proteinExistence type="predicted"/>
<dbReference type="PANTHER" id="PTHR43317:SF1">
    <property type="entry name" value="THERMOSPERMINE SYNTHASE ACAULIS5"/>
    <property type="match status" value="1"/>
</dbReference>
<gene>
    <name evidence="3" type="ORF">ACFSDA_00850</name>
</gene>
<evidence type="ECO:0000256" key="2">
    <source>
        <dbReference type="SAM" id="MobiDB-lite"/>
    </source>
</evidence>
<evidence type="ECO:0000256" key="1">
    <source>
        <dbReference type="ARBA" id="ARBA00023115"/>
    </source>
</evidence>
<dbReference type="PANTHER" id="PTHR43317">
    <property type="entry name" value="THERMOSPERMINE SYNTHASE ACAULIS5"/>
    <property type="match status" value="1"/>
</dbReference>
<reference evidence="4" key="1">
    <citation type="journal article" date="2019" name="Int. J. Syst. Evol. Microbiol.">
        <title>The Global Catalogue of Microorganisms (GCM) 10K type strain sequencing project: providing services to taxonomists for standard genome sequencing and annotation.</title>
        <authorList>
            <consortium name="The Broad Institute Genomics Platform"/>
            <consortium name="The Broad Institute Genome Sequencing Center for Infectious Disease"/>
            <person name="Wu L."/>
            <person name="Ma J."/>
        </authorList>
    </citation>
    <scope>NUCLEOTIDE SEQUENCE [LARGE SCALE GENOMIC DNA]</scope>
    <source>
        <strain evidence="4">JCM 11650</strain>
    </source>
</reference>
<keyword evidence="4" id="KW-1185">Reference proteome</keyword>
<dbReference type="EMBL" id="JBHUFL010000001">
    <property type="protein sequence ID" value="MFD1833608.1"/>
    <property type="molecule type" value="Genomic_DNA"/>
</dbReference>
<comment type="caution">
    <text evidence="3">The sequence shown here is derived from an EMBL/GenBank/DDBJ whole genome shotgun (WGS) entry which is preliminary data.</text>
</comment>
<accession>A0ABW4PS97</accession>
<organism evidence="3 4">
    <name type="scientific">Brachybacterium rhamnosum</name>
    <dbReference type="NCBI Taxonomy" id="173361"/>
    <lineage>
        <taxon>Bacteria</taxon>
        <taxon>Bacillati</taxon>
        <taxon>Actinomycetota</taxon>
        <taxon>Actinomycetes</taxon>
        <taxon>Micrococcales</taxon>
        <taxon>Dermabacteraceae</taxon>
        <taxon>Brachybacterium</taxon>
    </lineage>
</organism>
<evidence type="ECO:0000313" key="4">
    <source>
        <dbReference type="Proteomes" id="UP001597280"/>
    </source>
</evidence>
<dbReference type="RefSeq" id="WP_343903333.1">
    <property type="nucleotide sequence ID" value="NZ_BAAAIS010000001.1"/>
</dbReference>
<feature type="region of interest" description="Disordered" evidence="2">
    <location>
        <begin position="1"/>
        <end position="28"/>
    </location>
</feature>
<evidence type="ECO:0000313" key="3">
    <source>
        <dbReference type="EMBL" id="MFD1833608.1"/>
    </source>
</evidence>
<dbReference type="NCBIfam" id="NF037959">
    <property type="entry name" value="MFS_SpdSyn"/>
    <property type="match status" value="1"/>
</dbReference>
<dbReference type="InterPro" id="IPR029063">
    <property type="entry name" value="SAM-dependent_MTases_sf"/>
</dbReference>